<accession>X1Q1V4</accession>
<dbReference type="InterPro" id="IPR015422">
    <property type="entry name" value="PyrdxlP-dep_Trfase_small"/>
</dbReference>
<proteinExistence type="predicted"/>
<dbReference type="EMBL" id="BARV01029476">
    <property type="protein sequence ID" value="GAI45045.1"/>
    <property type="molecule type" value="Genomic_DNA"/>
</dbReference>
<organism evidence="1">
    <name type="scientific">marine sediment metagenome</name>
    <dbReference type="NCBI Taxonomy" id="412755"/>
    <lineage>
        <taxon>unclassified sequences</taxon>
        <taxon>metagenomes</taxon>
        <taxon>ecological metagenomes</taxon>
    </lineage>
</organism>
<feature type="non-terminal residue" evidence="1">
    <location>
        <position position="1"/>
    </location>
</feature>
<dbReference type="Gene3D" id="3.90.1150.10">
    <property type="entry name" value="Aspartate Aminotransferase, domain 1"/>
    <property type="match status" value="1"/>
</dbReference>
<reference evidence="1" key="1">
    <citation type="journal article" date="2014" name="Front. Microbiol.">
        <title>High frequency of phylogenetically diverse reductive dehalogenase-homologous genes in deep subseafloor sedimentary metagenomes.</title>
        <authorList>
            <person name="Kawai M."/>
            <person name="Futagami T."/>
            <person name="Toyoda A."/>
            <person name="Takaki Y."/>
            <person name="Nishi S."/>
            <person name="Hori S."/>
            <person name="Arai W."/>
            <person name="Tsubouchi T."/>
            <person name="Morono Y."/>
            <person name="Uchiyama I."/>
            <person name="Ito T."/>
            <person name="Fujiyama A."/>
            <person name="Inagaki F."/>
            <person name="Takami H."/>
        </authorList>
    </citation>
    <scope>NUCLEOTIDE SEQUENCE</scope>
    <source>
        <strain evidence="1">Expedition CK06-06</strain>
    </source>
</reference>
<comment type="caution">
    <text evidence="1">The sequence shown here is derived from an EMBL/GenBank/DDBJ whole genome shotgun (WGS) entry which is preliminary data.</text>
</comment>
<protein>
    <submittedName>
        <fullName evidence="1">Uncharacterized protein</fullName>
    </submittedName>
</protein>
<dbReference type="AlphaFoldDB" id="X1Q1V4"/>
<sequence>HNRFNLIPSFVISRTEIDKALEIFDKVIGQVESKFK</sequence>
<evidence type="ECO:0000313" key="1">
    <source>
        <dbReference type="EMBL" id="GAI45045.1"/>
    </source>
</evidence>
<gene>
    <name evidence="1" type="ORF">S06H3_46995</name>
</gene>
<name>X1Q1V4_9ZZZZ</name>